<name>A0A9P8T8S2_9ASCO</name>
<keyword evidence="3" id="KW-1185">Reference proteome</keyword>
<dbReference type="Proteomes" id="UP000769157">
    <property type="component" value="Unassembled WGS sequence"/>
</dbReference>
<dbReference type="RefSeq" id="XP_046064018.1">
    <property type="nucleotide sequence ID" value="XM_046201835.1"/>
</dbReference>
<reference evidence="2" key="2">
    <citation type="submission" date="2021-01" db="EMBL/GenBank/DDBJ databases">
        <authorList>
            <person name="Schikora-Tamarit M.A."/>
        </authorList>
    </citation>
    <scope>NUCLEOTIDE SEQUENCE</scope>
    <source>
        <strain evidence="2">CBS6075</strain>
    </source>
</reference>
<evidence type="ECO:0000313" key="3">
    <source>
        <dbReference type="Proteomes" id="UP000769157"/>
    </source>
</evidence>
<protein>
    <submittedName>
        <fullName evidence="2">Uncharacterized protein</fullName>
    </submittedName>
</protein>
<evidence type="ECO:0000256" key="1">
    <source>
        <dbReference type="SAM" id="MobiDB-lite"/>
    </source>
</evidence>
<comment type="caution">
    <text evidence="2">The sequence shown here is derived from an EMBL/GenBank/DDBJ whole genome shotgun (WGS) entry which is preliminary data.</text>
</comment>
<dbReference type="EMBL" id="JAEUBE010000087">
    <property type="protein sequence ID" value="KAH3670593.1"/>
    <property type="molecule type" value="Genomic_DNA"/>
</dbReference>
<proteinExistence type="predicted"/>
<organism evidence="2 3">
    <name type="scientific">Ogataea philodendri</name>
    <dbReference type="NCBI Taxonomy" id="1378263"/>
    <lineage>
        <taxon>Eukaryota</taxon>
        <taxon>Fungi</taxon>
        <taxon>Dikarya</taxon>
        <taxon>Ascomycota</taxon>
        <taxon>Saccharomycotina</taxon>
        <taxon>Pichiomycetes</taxon>
        <taxon>Pichiales</taxon>
        <taxon>Pichiaceae</taxon>
        <taxon>Ogataea</taxon>
    </lineage>
</organism>
<dbReference type="GeneID" id="70233076"/>
<feature type="region of interest" description="Disordered" evidence="1">
    <location>
        <begin position="154"/>
        <end position="194"/>
    </location>
</feature>
<sequence>MPNSFRNKATSVWMPLLSEITNTSPPSWTNWSSVSVGTRSLDVVGSTRMFWYRLNPLVNKSGDGESGPTRPSSRSKFLLSSVWKSLEYCVVNSGSRESYSTSVLLSANADETANANGVRRNKRKNMNKKKRVRVAGYNWTNACQHLEKMLDEIESRMEELEKSGNNTTETVEEPVSNANEVPQPQENEKQPAAE</sequence>
<accession>A0A9P8T8S2</accession>
<dbReference type="AlphaFoldDB" id="A0A9P8T8S2"/>
<feature type="compositionally biased region" description="Polar residues" evidence="1">
    <location>
        <begin position="176"/>
        <end position="185"/>
    </location>
</feature>
<evidence type="ECO:0000313" key="2">
    <source>
        <dbReference type="EMBL" id="KAH3670593.1"/>
    </source>
</evidence>
<reference evidence="2" key="1">
    <citation type="journal article" date="2021" name="Open Biol.">
        <title>Shared evolutionary footprints suggest mitochondrial oxidative damage underlies multiple complex I losses in fungi.</title>
        <authorList>
            <person name="Schikora-Tamarit M.A."/>
            <person name="Marcet-Houben M."/>
            <person name="Nosek J."/>
            <person name="Gabaldon T."/>
        </authorList>
    </citation>
    <scope>NUCLEOTIDE SEQUENCE</scope>
    <source>
        <strain evidence="2">CBS6075</strain>
    </source>
</reference>
<gene>
    <name evidence="2" type="ORF">OGAPHI_001108</name>
</gene>